<reference evidence="2" key="1">
    <citation type="journal article" date="2014" name="Int. J. Syst. Evol. Microbiol.">
        <title>Complete genome sequence of Corynebacterium casei LMG S-19264T (=DSM 44701T), isolated from a smear-ripened cheese.</title>
        <authorList>
            <consortium name="US DOE Joint Genome Institute (JGI-PGF)"/>
            <person name="Walter F."/>
            <person name="Albersmeier A."/>
            <person name="Kalinowski J."/>
            <person name="Ruckert C."/>
        </authorList>
    </citation>
    <scope>NUCLEOTIDE SEQUENCE</scope>
    <source>
        <strain evidence="2">KCTC 42651</strain>
    </source>
</reference>
<dbReference type="InterPro" id="IPR010412">
    <property type="entry name" value="DUF1007"/>
</dbReference>
<dbReference type="RefSeq" id="WP_189993288.1">
    <property type="nucleotide sequence ID" value="NZ_BMZS01000010.1"/>
</dbReference>
<feature type="signal peptide" evidence="1">
    <location>
        <begin position="1"/>
        <end position="19"/>
    </location>
</feature>
<comment type="caution">
    <text evidence="2">The sequence shown here is derived from an EMBL/GenBank/DDBJ whole genome shotgun (WGS) entry which is preliminary data.</text>
</comment>
<gene>
    <name evidence="2" type="ORF">GCM10017083_42020</name>
</gene>
<sequence>MFPSRLVAALAAGITLAAAAPAAAHPHVWIDLRTVALLDAEGRLEGVRVEWLLDRFYSAVAEEDMDTDRDKAVSPAEAQLWAETAFGNIASVGYFAEFLIDGRSYQPTRASDPVGRWVDGQVFMSFVIRPDAPADPRKVAVGYMVYDPQYYIDVRHPDGPGFAAVEGPGQAACTATVGRSEPAPEVVASAAALDKDETAPSGLGRLFADYVKVTCR</sequence>
<dbReference type="AlphaFoldDB" id="A0A919CRD2"/>
<keyword evidence="1" id="KW-0732">Signal</keyword>
<evidence type="ECO:0000313" key="3">
    <source>
        <dbReference type="Proteomes" id="UP000630353"/>
    </source>
</evidence>
<dbReference type="Proteomes" id="UP000630353">
    <property type="component" value="Unassembled WGS sequence"/>
</dbReference>
<protein>
    <recommendedName>
        <fullName evidence="4">DUF1007 family protein</fullName>
    </recommendedName>
</protein>
<evidence type="ECO:0000256" key="1">
    <source>
        <dbReference type="SAM" id="SignalP"/>
    </source>
</evidence>
<keyword evidence="3" id="KW-1185">Reference proteome</keyword>
<organism evidence="2 3">
    <name type="scientific">Thalassobaculum fulvum</name>
    <dbReference type="NCBI Taxonomy" id="1633335"/>
    <lineage>
        <taxon>Bacteria</taxon>
        <taxon>Pseudomonadati</taxon>
        <taxon>Pseudomonadota</taxon>
        <taxon>Alphaproteobacteria</taxon>
        <taxon>Rhodospirillales</taxon>
        <taxon>Thalassobaculaceae</taxon>
        <taxon>Thalassobaculum</taxon>
    </lineage>
</organism>
<evidence type="ECO:0008006" key="4">
    <source>
        <dbReference type="Google" id="ProtNLM"/>
    </source>
</evidence>
<feature type="chain" id="PRO_5037197006" description="DUF1007 family protein" evidence="1">
    <location>
        <begin position="20"/>
        <end position="216"/>
    </location>
</feature>
<dbReference type="EMBL" id="BMZS01000010">
    <property type="protein sequence ID" value="GHD58687.1"/>
    <property type="molecule type" value="Genomic_DNA"/>
</dbReference>
<proteinExistence type="predicted"/>
<name>A0A919CRD2_9PROT</name>
<evidence type="ECO:0000313" key="2">
    <source>
        <dbReference type="EMBL" id="GHD58687.1"/>
    </source>
</evidence>
<accession>A0A919CRD2</accession>
<reference evidence="2" key="2">
    <citation type="submission" date="2020-09" db="EMBL/GenBank/DDBJ databases">
        <authorList>
            <person name="Sun Q."/>
            <person name="Kim S."/>
        </authorList>
    </citation>
    <scope>NUCLEOTIDE SEQUENCE</scope>
    <source>
        <strain evidence="2">KCTC 42651</strain>
    </source>
</reference>
<dbReference type="Pfam" id="PF06226">
    <property type="entry name" value="DUF1007"/>
    <property type="match status" value="1"/>
</dbReference>